<protein>
    <submittedName>
        <fullName evidence="3">Uncharacterized protein</fullName>
    </submittedName>
</protein>
<evidence type="ECO:0000256" key="1">
    <source>
        <dbReference type="SAM" id="Coils"/>
    </source>
</evidence>
<dbReference type="EMBL" id="SRMI01000009">
    <property type="protein sequence ID" value="TVY62970.1"/>
    <property type="molecule type" value="Genomic_DNA"/>
</dbReference>
<dbReference type="GO" id="GO:0003682">
    <property type="term" value="F:chromatin binding"/>
    <property type="evidence" value="ECO:0007669"/>
    <property type="project" value="TreeGrafter"/>
</dbReference>
<dbReference type="Proteomes" id="UP000320707">
    <property type="component" value="Unassembled WGS sequence"/>
</dbReference>
<dbReference type="GO" id="GO:0000785">
    <property type="term" value="C:chromatin"/>
    <property type="evidence" value="ECO:0007669"/>
    <property type="project" value="TreeGrafter"/>
</dbReference>
<feature type="compositionally biased region" description="Polar residues" evidence="2">
    <location>
        <begin position="1"/>
        <end position="21"/>
    </location>
</feature>
<proteinExistence type="predicted"/>
<dbReference type="AlphaFoldDB" id="A0A559KSK7"/>
<dbReference type="PANTHER" id="PTHR43941:SF1">
    <property type="entry name" value="STRUCTURAL MAINTENANCE OF CHROMOSOMES PROTEIN 2"/>
    <property type="match status" value="1"/>
</dbReference>
<evidence type="ECO:0000256" key="2">
    <source>
        <dbReference type="SAM" id="MobiDB-lite"/>
    </source>
</evidence>
<accession>A0A559KSK7</accession>
<sequence>MASSSRNSAALGQSFAANHSFQPDMLSQIDKTEDELRKVKGAIAALKDGAPPGKDNATMAGYDPQRRNRMTALLKEIDISMNEANGLKGDIGLQKRATIASQSTSLADIDVQDKEARKRASERVVEFITGTPENTRAFYSGFGIQVTPATKDTAQRALKELLVSNTTPVNRESDLATELTSAKKALNVNCNLLAKANKERDEYKEAWEKTTEQNKRLTKSSDQQSRDLYQAKQDLAKSRREYPAAERDKANRNEAYLKSQCYKAEERATDAERRATEAEDENIDLERKNKEANDSVRVLRSSCFRQTEEISDLNRAYDDQKKRLKASEKSTETANAQVLRLQSELESSRDGHLIEMQRLRSEKDAADRRVEEVGRELQGAQGRLEVTRKELRDAQTAHSNDSTSLMSKDEEVSKVKGQCQSLQYTVEEQRRDLEEKDRKIRELEKASEEKDDSITQRDETINSHIQKASTFLRHLSLNVESDTWKCVAENVLVDSTSTSFTSAEWLPWVIFPSWSGDSSLATREDTRGPEAVALNILVILKDKSTDATDLLALLHHLQEAMKEFKSMVSGIAQLLLEAFDRSVGDPRLHLMHRFAMCQIANLLGSTAEVQQFMQALDAADPRIQRLVHALRAYRLNNSVLPMGEAISYPAVALVGFERDPRGVIAVSLSDNGICWVDSTHIRTEFTLLKVVSGKGDSIELPLDTAERVNWAMTHV</sequence>
<dbReference type="PANTHER" id="PTHR43941">
    <property type="entry name" value="STRUCTURAL MAINTENANCE OF CHROMOSOMES PROTEIN 2"/>
    <property type="match status" value="1"/>
</dbReference>
<dbReference type="GO" id="GO:0000793">
    <property type="term" value="C:condensed chromosome"/>
    <property type="evidence" value="ECO:0007669"/>
    <property type="project" value="TreeGrafter"/>
</dbReference>
<feature type="compositionally biased region" description="Basic and acidic residues" evidence="2">
    <location>
        <begin position="205"/>
        <end position="215"/>
    </location>
</feature>
<feature type="region of interest" description="Disordered" evidence="2">
    <location>
        <begin position="352"/>
        <end position="373"/>
    </location>
</feature>
<feature type="region of interest" description="Disordered" evidence="2">
    <location>
        <begin position="392"/>
        <end position="412"/>
    </location>
</feature>
<feature type="region of interest" description="Disordered" evidence="2">
    <location>
        <begin position="205"/>
        <end position="257"/>
    </location>
</feature>
<dbReference type="GO" id="GO:0000796">
    <property type="term" value="C:condensin complex"/>
    <property type="evidence" value="ECO:0007669"/>
    <property type="project" value="TreeGrafter"/>
</dbReference>
<gene>
    <name evidence="3" type="ORF">Focb16_v014396</name>
</gene>
<evidence type="ECO:0000313" key="4">
    <source>
        <dbReference type="Proteomes" id="UP000320707"/>
    </source>
</evidence>
<feature type="compositionally biased region" description="Basic and acidic residues" evidence="2">
    <location>
        <begin position="234"/>
        <end position="252"/>
    </location>
</feature>
<dbReference type="GO" id="GO:0007076">
    <property type="term" value="P:mitotic chromosome condensation"/>
    <property type="evidence" value="ECO:0007669"/>
    <property type="project" value="TreeGrafter"/>
</dbReference>
<feature type="region of interest" description="Disordered" evidence="2">
    <location>
        <begin position="1"/>
        <end position="64"/>
    </location>
</feature>
<organism evidence="3 4">
    <name type="scientific">Fusarium oxysporum f. sp. cubense</name>
    <dbReference type="NCBI Taxonomy" id="61366"/>
    <lineage>
        <taxon>Eukaryota</taxon>
        <taxon>Fungi</taxon>
        <taxon>Dikarya</taxon>
        <taxon>Ascomycota</taxon>
        <taxon>Pezizomycotina</taxon>
        <taxon>Sordariomycetes</taxon>
        <taxon>Hypocreomycetidae</taxon>
        <taxon>Hypocreales</taxon>
        <taxon>Nectriaceae</taxon>
        <taxon>Fusarium</taxon>
        <taxon>Fusarium oxysporum species complex</taxon>
    </lineage>
</organism>
<reference evidence="3 4" key="1">
    <citation type="journal article" date="2019" name="Microbiol. Resour. Announc.">
        <title>High-quality draft genome sequence of Fusarium oxysporum f. sp. cubense strain 160527, a causal agent of Panama disease.</title>
        <authorList>
            <person name="Asai S."/>
            <person name="Ayukawa Y."/>
            <person name="Gan P."/>
            <person name="Masuda S."/>
            <person name="Komatsu K."/>
            <person name="Shirasu K."/>
            <person name="Arie T."/>
        </authorList>
    </citation>
    <scope>NUCLEOTIDE SEQUENCE [LARGE SCALE GENOMIC DNA]</scope>
    <source>
        <strain evidence="3 4">160527</strain>
    </source>
</reference>
<feature type="compositionally biased region" description="Polar residues" evidence="2">
    <location>
        <begin position="396"/>
        <end position="406"/>
    </location>
</feature>
<evidence type="ECO:0000313" key="3">
    <source>
        <dbReference type="EMBL" id="TVY62970.1"/>
    </source>
</evidence>
<name>A0A559KSK7_FUSOC</name>
<keyword evidence="1" id="KW-0175">Coiled coil</keyword>
<comment type="caution">
    <text evidence="3">The sequence shown here is derived from an EMBL/GenBank/DDBJ whole genome shotgun (WGS) entry which is preliminary data.</text>
</comment>
<feature type="coiled-coil region" evidence="1">
    <location>
        <begin position="261"/>
        <end position="330"/>
    </location>
</feature>